<dbReference type="InterPro" id="IPR028098">
    <property type="entry name" value="Glyco_trans_4-like_N"/>
</dbReference>
<name>A0ABU3LIG4_9FLAO</name>
<evidence type="ECO:0000259" key="3">
    <source>
        <dbReference type="Pfam" id="PF13439"/>
    </source>
</evidence>
<organism evidence="4 5">
    <name type="scientific">Asprobacillus argus</name>
    <dbReference type="NCBI Taxonomy" id="3076534"/>
    <lineage>
        <taxon>Bacteria</taxon>
        <taxon>Pseudomonadati</taxon>
        <taxon>Bacteroidota</taxon>
        <taxon>Flavobacteriia</taxon>
        <taxon>Flavobacteriales</taxon>
        <taxon>Flavobacteriaceae</taxon>
        <taxon>Asprobacillus</taxon>
    </lineage>
</organism>
<protein>
    <submittedName>
        <fullName evidence="4">Glycosyltransferase</fullName>
        <ecNumber evidence="4">2.4.-.-</ecNumber>
    </submittedName>
</protein>
<dbReference type="EMBL" id="JAVTTO010000006">
    <property type="protein sequence ID" value="MDT7833501.1"/>
    <property type="molecule type" value="Genomic_DNA"/>
</dbReference>
<dbReference type="Pfam" id="PF00534">
    <property type="entry name" value="Glycos_transf_1"/>
    <property type="match status" value="1"/>
</dbReference>
<dbReference type="PANTHER" id="PTHR46401:SF2">
    <property type="entry name" value="GLYCOSYLTRANSFERASE WBBK-RELATED"/>
    <property type="match status" value="1"/>
</dbReference>
<feature type="domain" description="Glycosyl transferase family 1" evidence="2">
    <location>
        <begin position="185"/>
        <end position="331"/>
    </location>
</feature>
<sequence length="361" mass="41772">MSRAIVSVTNDLNTDQRVAKTCDTLVDLGYEVLLVGRKLKSSTPISRSYKTKRFNLLFNKSFLFYAEYNFRLFFFLLFSKKKLLISNDLDTLLPNYIISKLQRKKLVYDSHEIFTEVPELVDKSFVRRFWTSIEKRIFPKLKNVIVVSPGVADYYEKAYNVHCHIVRNIPKEISVKPLALPFDHQGKKTILYQGSINMGRGLELMIDAMSLLEDYIFMIAGDGDIIETLKEQVKQKELENSIIFLGKLGPAQLKSITPLADIGISLEEDLGLNYRYALPNKVFDYIHAEIPVVVSDLPEMKKIVETHQIGRVLKDRRSKELSSLIKSMDKRQYSNALKKTKKELSWSVEKEKLIHIFKHLN</sequence>
<reference evidence="4 5" key="1">
    <citation type="submission" date="2023-09" db="EMBL/GenBank/DDBJ databases">
        <title>Novel taxa isolated from Blanes Bay.</title>
        <authorList>
            <person name="Rey-Velasco X."/>
            <person name="Lucena T."/>
        </authorList>
    </citation>
    <scope>NUCLEOTIDE SEQUENCE [LARGE SCALE GENOMIC DNA]</scope>
    <source>
        <strain evidence="4 5">S356</strain>
    </source>
</reference>
<dbReference type="Pfam" id="PF13439">
    <property type="entry name" value="Glyco_transf_4"/>
    <property type="match status" value="1"/>
</dbReference>
<comment type="caution">
    <text evidence="4">The sequence shown here is derived from an EMBL/GenBank/DDBJ whole genome shotgun (WGS) entry which is preliminary data.</text>
</comment>
<evidence type="ECO:0000313" key="4">
    <source>
        <dbReference type="EMBL" id="MDT7833501.1"/>
    </source>
</evidence>
<evidence type="ECO:0000313" key="5">
    <source>
        <dbReference type="Proteomes" id="UP001257277"/>
    </source>
</evidence>
<dbReference type="SUPFAM" id="SSF53756">
    <property type="entry name" value="UDP-Glycosyltransferase/glycogen phosphorylase"/>
    <property type="match status" value="1"/>
</dbReference>
<keyword evidence="5" id="KW-1185">Reference proteome</keyword>
<evidence type="ECO:0000259" key="2">
    <source>
        <dbReference type="Pfam" id="PF00534"/>
    </source>
</evidence>
<dbReference type="Proteomes" id="UP001257277">
    <property type="component" value="Unassembled WGS sequence"/>
</dbReference>
<keyword evidence="1 4" id="KW-0808">Transferase</keyword>
<dbReference type="EC" id="2.4.-.-" evidence="4"/>
<dbReference type="PANTHER" id="PTHR46401">
    <property type="entry name" value="GLYCOSYLTRANSFERASE WBBK-RELATED"/>
    <property type="match status" value="1"/>
</dbReference>
<dbReference type="InterPro" id="IPR001296">
    <property type="entry name" value="Glyco_trans_1"/>
</dbReference>
<evidence type="ECO:0000256" key="1">
    <source>
        <dbReference type="ARBA" id="ARBA00022679"/>
    </source>
</evidence>
<keyword evidence="4" id="KW-0328">Glycosyltransferase</keyword>
<feature type="domain" description="Glycosyltransferase subfamily 4-like N-terminal" evidence="3">
    <location>
        <begin position="18"/>
        <end position="166"/>
    </location>
</feature>
<accession>A0ABU3LIG4</accession>
<dbReference type="Gene3D" id="3.40.50.2000">
    <property type="entry name" value="Glycogen Phosphorylase B"/>
    <property type="match status" value="2"/>
</dbReference>
<proteinExistence type="predicted"/>
<gene>
    <name evidence="4" type="ORF">RQM59_14035</name>
</gene>
<dbReference type="GO" id="GO:0016757">
    <property type="term" value="F:glycosyltransferase activity"/>
    <property type="evidence" value="ECO:0007669"/>
    <property type="project" value="UniProtKB-KW"/>
</dbReference>
<dbReference type="RefSeq" id="WP_349242754.1">
    <property type="nucleotide sequence ID" value="NZ_JAVTTO010000006.1"/>
</dbReference>